<comment type="caution">
    <text evidence="1">The sequence shown here is derived from an EMBL/GenBank/DDBJ whole genome shotgun (WGS) entry which is preliminary data.</text>
</comment>
<dbReference type="RefSeq" id="WP_171596206.1">
    <property type="nucleotide sequence ID" value="NZ_RZNH01000025.1"/>
</dbReference>
<proteinExistence type="predicted"/>
<gene>
    <name evidence="1" type="ORF">ELS83_14010</name>
</gene>
<dbReference type="Proteomes" id="UP000732105">
    <property type="component" value="Unassembled WGS sequence"/>
</dbReference>
<name>A0ABX1WYI8_9BACT</name>
<organism evidence="1 2">
    <name type="scientific">Marinifilum caeruleilacunae</name>
    <dbReference type="NCBI Taxonomy" id="2499076"/>
    <lineage>
        <taxon>Bacteria</taxon>
        <taxon>Pseudomonadati</taxon>
        <taxon>Bacteroidota</taxon>
        <taxon>Bacteroidia</taxon>
        <taxon>Marinilabiliales</taxon>
        <taxon>Marinifilaceae</taxon>
    </lineage>
</organism>
<keyword evidence="2" id="KW-1185">Reference proteome</keyword>
<dbReference type="PROSITE" id="PS51257">
    <property type="entry name" value="PROKAR_LIPOPROTEIN"/>
    <property type="match status" value="1"/>
</dbReference>
<evidence type="ECO:0008006" key="3">
    <source>
        <dbReference type="Google" id="ProtNLM"/>
    </source>
</evidence>
<protein>
    <recommendedName>
        <fullName evidence="3">DUF4270 family protein</fullName>
    </recommendedName>
</protein>
<accession>A0ABX1WYI8</accession>
<reference evidence="1 2" key="1">
    <citation type="submission" date="2018-12" db="EMBL/GenBank/DDBJ databases">
        <title>Marinifilum JC070 sp. nov., a marine bacterium isolated from Yongle Blue Hole in the South China Sea.</title>
        <authorList>
            <person name="Fu T."/>
        </authorList>
    </citation>
    <scope>NUCLEOTIDE SEQUENCE [LARGE SCALE GENOMIC DNA]</scope>
    <source>
        <strain evidence="1 2">JC070</strain>
    </source>
</reference>
<sequence>MKYTLITILILALLFSCKDKYIPGGIDYFYLPRECKILGASNAFLKDEGSFLGLEGLYSINRITNEENSVKVENYLLDIYTSNVNPEIIEAYMSSPDYKGESLIQLIDSVFLDEHDFDMERQMSRYLESKSSLSSSSTATDGVNLVPLEYRLSEIKDLKIYSTSSLFGEKAGRPLNRYFQIYSTSNGFVFDRNKQLIPLKNKEWSLGKYLSIAPIASVDLFLCFKSAPPELPIDTRMVVEMELANGEILRDSSALVRLLK</sequence>
<evidence type="ECO:0000313" key="1">
    <source>
        <dbReference type="EMBL" id="NOU60935.1"/>
    </source>
</evidence>
<dbReference type="EMBL" id="RZNH01000025">
    <property type="protein sequence ID" value="NOU60935.1"/>
    <property type="molecule type" value="Genomic_DNA"/>
</dbReference>
<evidence type="ECO:0000313" key="2">
    <source>
        <dbReference type="Proteomes" id="UP000732105"/>
    </source>
</evidence>